<dbReference type="PANTHER" id="PTHR46211">
    <property type="entry name" value="GLYCEROPHOSPHORYL DIESTER PHOSPHODIESTERASE"/>
    <property type="match status" value="1"/>
</dbReference>
<dbReference type="RefSeq" id="WP_166319955.1">
    <property type="nucleotide sequence ID" value="NZ_CP049866.1"/>
</dbReference>
<dbReference type="PANTHER" id="PTHR46211:SF14">
    <property type="entry name" value="GLYCEROPHOSPHODIESTER PHOSPHODIESTERASE"/>
    <property type="match status" value="1"/>
</dbReference>
<dbReference type="Gene3D" id="3.20.20.190">
    <property type="entry name" value="Phosphatidylinositol (PI) phosphodiesterase"/>
    <property type="match status" value="1"/>
</dbReference>
<dbReference type="CDD" id="cd08561">
    <property type="entry name" value="GDPD_cytoplasmic_ScUgpQ2_like"/>
    <property type="match status" value="1"/>
</dbReference>
<gene>
    <name evidence="3" type="ORF">G7071_14650</name>
</gene>
<dbReference type="GO" id="GO:0008081">
    <property type="term" value="F:phosphoric diester hydrolase activity"/>
    <property type="evidence" value="ECO:0007669"/>
    <property type="project" value="InterPro"/>
</dbReference>
<dbReference type="InterPro" id="IPR030395">
    <property type="entry name" value="GP_PDE_dom"/>
</dbReference>
<dbReference type="SUPFAM" id="SSF51695">
    <property type="entry name" value="PLC-like phosphodiesterases"/>
    <property type="match status" value="1"/>
</dbReference>
<reference evidence="3 4" key="1">
    <citation type="submission" date="2020-03" db="EMBL/GenBank/DDBJ databases">
        <title>Nocardioides sp. nov., isolated from fish.</title>
        <authorList>
            <person name="Hyun D.-W."/>
            <person name="Bae J.-W."/>
        </authorList>
    </citation>
    <scope>NUCLEOTIDE SEQUENCE [LARGE SCALE GENOMIC DNA]</scope>
    <source>
        <strain evidence="3 4">HDW12A</strain>
    </source>
</reference>
<dbReference type="InterPro" id="IPR017946">
    <property type="entry name" value="PLC-like_Pdiesterase_TIM-brl"/>
</dbReference>
<feature type="chain" id="PRO_5026022437" evidence="1">
    <location>
        <begin position="25"/>
        <end position="332"/>
    </location>
</feature>
<dbReference type="EMBL" id="CP049866">
    <property type="protein sequence ID" value="QIK76478.1"/>
    <property type="molecule type" value="Genomic_DNA"/>
</dbReference>
<organism evidence="3 4">
    <name type="scientific">Nocardioides piscis</name>
    <dbReference type="NCBI Taxonomy" id="2714938"/>
    <lineage>
        <taxon>Bacteria</taxon>
        <taxon>Bacillati</taxon>
        <taxon>Actinomycetota</taxon>
        <taxon>Actinomycetes</taxon>
        <taxon>Propionibacteriales</taxon>
        <taxon>Nocardioidaceae</taxon>
        <taxon>Nocardioides</taxon>
    </lineage>
</organism>
<protein>
    <submittedName>
        <fullName evidence="3">Glycerophosphodiester phosphodiesterase</fullName>
    </submittedName>
</protein>
<evidence type="ECO:0000256" key="1">
    <source>
        <dbReference type="SAM" id="SignalP"/>
    </source>
</evidence>
<keyword evidence="4" id="KW-1185">Reference proteome</keyword>
<feature type="domain" description="GP-PDE" evidence="2">
    <location>
        <begin position="40"/>
        <end position="315"/>
    </location>
</feature>
<sequence length="332" mass="35869">MRLRLVLAGALALALFAPTQLALADPPSPAATPDWQEMRVMNMAHSGGEDEAPMNTMYAFERAERIGADMIELDVHSTADEKLVVIHDATVDDSTNGTGRVVDMTLDEVRELDAAHWFVPGQSTVHGLPAAAYPLRGARYGDVKVPGYEPRDFRVPTLREVFKAFPDTPINIEIKGTSDADVPSFLRTGRLLAGFLNRSGRTDVIVASFKDEALVDFHQRAPQIGLSPGMATLAAYFLAGVKPMEGTVALQVPVKFQGIPIATRSFVERAHADGFAVHVWFSGTAPDDAATYNAMIDTCADGLMPSKPTVLEQVLTERGIERPGEPGVDPCE</sequence>
<keyword evidence="1" id="KW-0732">Signal</keyword>
<dbReference type="AlphaFoldDB" id="A0A6G7YIG1"/>
<name>A0A6G7YIG1_9ACTN</name>
<dbReference type="Pfam" id="PF03009">
    <property type="entry name" value="GDPD"/>
    <property type="match status" value="1"/>
</dbReference>
<evidence type="ECO:0000313" key="3">
    <source>
        <dbReference type="EMBL" id="QIK76478.1"/>
    </source>
</evidence>
<feature type="signal peptide" evidence="1">
    <location>
        <begin position="1"/>
        <end position="24"/>
    </location>
</feature>
<dbReference type="Proteomes" id="UP000502035">
    <property type="component" value="Chromosome"/>
</dbReference>
<accession>A0A6G7YIG1</accession>
<evidence type="ECO:0000259" key="2">
    <source>
        <dbReference type="PROSITE" id="PS51704"/>
    </source>
</evidence>
<evidence type="ECO:0000313" key="4">
    <source>
        <dbReference type="Proteomes" id="UP000502035"/>
    </source>
</evidence>
<dbReference type="PROSITE" id="PS51704">
    <property type="entry name" value="GP_PDE"/>
    <property type="match status" value="1"/>
</dbReference>
<proteinExistence type="predicted"/>
<dbReference type="KEGG" id="npi:G7071_14650"/>
<dbReference type="GO" id="GO:0006629">
    <property type="term" value="P:lipid metabolic process"/>
    <property type="evidence" value="ECO:0007669"/>
    <property type="project" value="InterPro"/>
</dbReference>